<dbReference type="EMBL" id="CP117417">
    <property type="protein sequence ID" value="WCT76411.1"/>
    <property type="molecule type" value="Genomic_DNA"/>
</dbReference>
<keyword evidence="5" id="KW-1185">Reference proteome</keyword>
<protein>
    <submittedName>
        <fullName evidence="4">GNAT family N-acetyltransferase</fullName>
        <ecNumber evidence="4">2.3.1.-</ecNumber>
    </submittedName>
</protein>
<dbReference type="PANTHER" id="PTHR43877">
    <property type="entry name" value="AMINOALKYLPHOSPHONATE N-ACETYLTRANSFERASE-RELATED-RELATED"/>
    <property type="match status" value="1"/>
</dbReference>
<evidence type="ECO:0000256" key="2">
    <source>
        <dbReference type="ARBA" id="ARBA00023315"/>
    </source>
</evidence>
<dbReference type="PANTHER" id="PTHR43877:SF2">
    <property type="entry name" value="AMINOALKYLPHOSPHONATE N-ACETYLTRANSFERASE-RELATED"/>
    <property type="match status" value="1"/>
</dbReference>
<gene>
    <name evidence="4" type="ORF">PQ457_10700</name>
</gene>
<evidence type="ECO:0000313" key="5">
    <source>
        <dbReference type="Proteomes" id="UP001218231"/>
    </source>
</evidence>
<dbReference type="RefSeq" id="WP_273616856.1">
    <property type="nucleotide sequence ID" value="NZ_CP117417.1"/>
</dbReference>
<dbReference type="Gene3D" id="3.40.630.30">
    <property type="match status" value="1"/>
</dbReference>
<dbReference type="SUPFAM" id="SSF55729">
    <property type="entry name" value="Acyl-CoA N-acyltransferases (Nat)"/>
    <property type="match status" value="1"/>
</dbReference>
<dbReference type="InterPro" id="IPR050832">
    <property type="entry name" value="Bact_Acetyltransf"/>
</dbReference>
<keyword evidence="1 4" id="KW-0808">Transferase</keyword>
<sequence length="169" mass="18233">MIRLATHDDLPALHALVESAYRGDSARGGWTHEADLLEGQRTSQAELAQVVADPDSRVLLMHRDGALIGPLIGTVTVTRRSGGIAYMGMLCVDPALQAGGLGRSLIAAAEDCARRDFGATIMEMTVVAPRTELVSYYERRGYAQTGEIRPFPLPQFDHLSMVVLTKALG</sequence>
<reference evidence="4 5" key="1">
    <citation type="submission" date="2023-02" db="EMBL/GenBank/DDBJ databases">
        <title>Genome sequence of Novosphingobium humi KACC 19094.</title>
        <authorList>
            <person name="Kim S."/>
            <person name="Heo J."/>
            <person name="Kwon S.-W."/>
        </authorList>
    </citation>
    <scope>NUCLEOTIDE SEQUENCE [LARGE SCALE GENOMIC DNA]</scope>
    <source>
        <strain evidence="4 5">KACC 19094</strain>
    </source>
</reference>
<accession>A0ABY7TT63</accession>
<dbReference type="InterPro" id="IPR000182">
    <property type="entry name" value="GNAT_dom"/>
</dbReference>
<dbReference type="CDD" id="cd04301">
    <property type="entry name" value="NAT_SF"/>
    <property type="match status" value="1"/>
</dbReference>
<dbReference type="PROSITE" id="PS51186">
    <property type="entry name" value="GNAT"/>
    <property type="match status" value="1"/>
</dbReference>
<organism evidence="4 5">
    <name type="scientific">Novosphingobium humi</name>
    <dbReference type="NCBI Taxonomy" id="2282397"/>
    <lineage>
        <taxon>Bacteria</taxon>
        <taxon>Pseudomonadati</taxon>
        <taxon>Pseudomonadota</taxon>
        <taxon>Alphaproteobacteria</taxon>
        <taxon>Sphingomonadales</taxon>
        <taxon>Sphingomonadaceae</taxon>
        <taxon>Novosphingobium</taxon>
    </lineage>
</organism>
<dbReference type="EC" id="2.3.1.-" evidence="4"/>
<dbReference type="GO" id="GO:0016746">
    <property type="term" value="F:acyltransferase activity"/>
    <property type="evidence" value="ECO:0007669"/>
    <property type="project" value="UniProtKB-KW"/>
</dbReference>
<proteinExistence type="predicted"/>
<evidence type="ECO:0000256" key="1">
    <source>
        <dbReference type="ARBA" id="ARBA00022679"/>
    </source>
</evidence>
<evidence type="ECO:0000259" key="3">
    <source>
        <dbReference type="PROSITE" id="PS51186"/>
    </source>
</evidence>
<dbReference type="Pfam" id="PF13673">
    <property type="entry name" value="Acetyltransf_10"/>
    <property type="match status" value="1"/>
</dbReference>
<dbReference type="InterPro" id="IPR016181">
    <property type="entry name" value="Acyl_CoA_acyltransferase"/>
</dbReference>
<evidence type="ECO:0000313" key="4">
    <source>
        <dbReference type="EMBL" id="WCT76411.1"/>
    </source>
</evidence>
<feature type="domain" description="N-acetyltransferase" evidence="3">
    <location>
        <begin position="1"/>
        <end position="166"/>
    </location>
</feature>
<name>A0ABY7TT63_9SPHN</name>
<keyword evidence="2 4" id="KW-0012">Acyltransferase</keyword>
<dbReference type="Proteomes" id="UP001218231">
    <property type="component" value="Chromosome"/>
</dbReference>